<evidence type="ECO:0000256" key="5">
    <source>
        <dbReference type="SAM" id="MobiDB-lite"/>
    </source>
</evidence>
<evidence type="ECO:0000313" key="9">
    <source>
        <dbReference type="Proteomes" id="UP000323011"/>
    </source>
</evidence>
<feature type="transmembrane region" description="Helical" evidence="6">
    <location>
        <begin position="520"/>
        <end position="540"/>
    </location>
</feature>
<dbReference type="Proteomes" id="UP000323011">
    <property type="component" value="Unassembled WGS sequence"/>
</dbReference>
<feature type="transmembrane region" description="Helical" evidence="6">
    <location>
        <begin position="315"/>
        <end position="335"/>
    </location>
</feature>
<evidence type="ECO:0000256" key="3">
    <source>
        <dbReference type="ARBA" id="ARBA00022989"/>
    </source>
</evidence>
<feature type="compositionally biased region" description="Low complexity" evidence="5">
    <location>
        <begin position="832"/>
        <end position="860"/>
    </location>
</feature>
<evidence type="ECO:0000256" key="2">
    <source>
        <dbReference type="ARBA" id="ARBA00022692"/>
    </source>
</evidence>
<dbReference type="PANTHER" id="PTHR43310">
    <property type="entry name" value="SULFATE TRANSPORTER YBAR-RELATED"/>
    <property type="match status" value="1"/>
</dbReference>
<feature type="region of interest" description="Disordered" evidence="5">
    <location>
        <begin position="719"/>
        <end position="764"/>
    </location>
</feature>
<evidence type="ECO:0000256" key="4">
    <source>
        <dbReference type="ARBA" id="ARBA00023136"/>
    </source>
</evidence>
<sequence length="939" mass="93455">MAPSGRAWWRDMIPSCGDVTSGTLLAILNTFYAVAFSALLFGRGLNDYTPAATTMLLLSASVAGLVTSAASTFALSSAGPDPILVSVLFTSSAVVTAYVTDPRDAFVTIMAVMMISSAAASVACLLMGALRLGHFVYAVPGPVTAGFLAGCGFILLDESFALMGVGSFRRAARGLGSRVGLLPADMTGAAELQPGSQSTIVMLVGLSLAVALAVTSVYVPRRFSIIMPALLVGTAATVHVVLAAVGKPVALVPSTPALPGQQPWAVGAGWILATPDRAETRDVPGSDVFESLRGAWAWASGDFGRVSTSALLRELPQAIVVVPLVTVVTVLLRAVGLDVWEAQRRHGSPESGSADSKPAAEEPAAAAEAAADAGSSSAAPREAAAASSAAPPAAAGGAAGAEAAGHGALDDTQPLLGAGEPGLGNGSAGAVPKRAAFAPRKERIVGLTRFDSELFAAGFSCLSSGLVGGPPAFIEYAATVLNAAAGASGRSASVVSGLVCLLLAFSGLATIMLRAVPVPVLGGVIAYLGIHLVWEWGWRYALAAGGGASGDIFVVLVTLVGTALVGFLPGLVAGAGLTLMQHCLCSAERAAIRESYALEDGTTATEVVVLVGQLDFGAAAALVWRVQERLEGIPRKPVSSIAALCMPGRWEHFGEDGAGHAADGDAAGAGLATSASAAVGGGGGTSTDATGLPAVGADPGPSADEAAAAASPAAAAAAASGDAATPKEPASASGTPASKDRAVCRWPWPAGDGTPATGEPAGTGGDSLPVLEWLVLDMRGVTGLDRSAAAAVLKLCDVMRAAEPARSAAASEADSARVEGGSPAAGLRRRAQAQAAGPEEASAAPGEAGAAAPQAQRRQTAADAGLTRIVVVGLSRGLREFMEGSSGHGGDGDMSRTGGAEDLSHLRQARKLGALPLFCSSLREATAIVIDAQGGHRAP</sequence>
<feature type="domain" description="SLC26A/SulP transporter" evidence="7">
    <location>
        <begin position="450"/>
        <end position="538"/>
    </location>
</feature>
<dbReference type="PANTHER" id="PTHR43310:SF1">
    <property type="entry name" value="SULFATE TRANSPORTER YBAR-RELATED"/>
    <property type="match status" value="1"/>
</dbReference>
<feature type="transmembrane region" description="Helical" evidence="6">
    <location>
        <begin position="226"/>
        <end position="246"/>
    </location>
</feature>
<keyword evidence="9" id="KW-1185">Reference proteome</keyword>
<dbReference type="Pfam" id="PF00916">
    <property type="entry name" value="Sulfate_transp"/>
    <property type="match status" value="1"/>
</dbReference>
<dbReference type="InterPro" id="IPR052706">
    <property type="entry name" value="Membrane-Transporter-like"/>
</dbReference>
<feature type="compositionally biased region" description="Low complexity" evidence="5">
    <location>
        <begin position="749"/>
        <end position="760"/>
    </location>
</feature>
<dbReference type="InterPro" id="IPR011547">
    <property type="entry name" value="SLC26A/SulP_dom"/>
</dbReference>
<comment type="subcellular location">
    <subcellularLocation>
        <location evidence="1">Membrane</location>
        <topology evidence="1">Multi-pass membrane protein</topology>
    </subcellularLocation>
</comment>
<feature type="transmembrane region" description="Helical" evidence="6">
    <location>
        <begin position="135"/>
        <end position="156"/>
    </location>
</feature>
<dbReference type="EMBL" id="VLTN01000004">
    <property type="protein sequence ID" value="KAA0156351.1"/>
    <property type="molecule type" value="Genomic_DNA"/>
</dbReference>
<feature type="transmembrane region" description="Helical" evidence="6">
    <location>
        <begin position="54"/>
        <end position="75"/>
    </location>
</feature>
<feature type="region of interest" description="Disordered" evidence="5">
    <location>
        <begin position="344"/>
        <end position="431"/>
    </location>
</feature>
<feature type="transmembrane region" description="Helical" evidence="6">
    <location>
        <begin position="552"/>
        <end position="579"/>
    </location>
</feature>
<feature type="transmembrane region" description="Helical" evidence="6">
    <location>
        <begin position="105"/>
        <end position="128"/>
    </location>
</feature>
<reference evidence="8 9" key="1">
    <citation type="submission" date="2019-07" db="EMBL/GenBank/DDBJ databases">
        <title>Genomes of Cafeteria roenbergensis.</title>
        <authorList>
            <person name="Fischer M.G."/>
            <person name="Hackl T."/>
            <person name="Roman M."/>
        </authorList>
    </citation>
    <scope>NUCLEOTIDE SEQUENCE [LARGE SCALE GENOMIC DNA]</scope>
    <source>
        <strain evidence="8 9">BVI</strain>
    </source>
</reference>
<accession>A0A5A8CX07</accession>
<name>A0A5A8CX07_CAFRO</name>
<feature type="transmembrane region" description="Helical" evidence="6">
    <location>
        <begin position="494"/>
        <end position="513"/>
    </location>
</feature>
<feature type="transmembrane region" description="Helical" evidence="6">
    <location>
        <begin position="21"/>
        <end position="42"/>
    </location>
</feature>
<organism evidence="8 9">
    <name type="scientific">Cafeteria roenbergensis</name>
    <name type="common">Marine flagellate</name>
    <dbReference type="NCBI Taxonomy" id="33653"/>
    <lineage>
        <taxon>Eukaryota</taxon>
        <taxon>Sar</taxon>
        <taxon>Stramenopiles</taxon>
        <taxon>Bigyra</taxon>
        <taxon>Opalozoa</taxon>
        <taxon>Bicosoecida</taxon>
        <taxon>Cafeteriaceae</taxon>
        <taxon>Cafeteria</taxon>
    </lineage>
</organism>
<protein>
    <recommendedName>
        <fullName evidence="7">SLC26A/SulP transporter domain-containing protein</fullName>
    </recommendedName>
</protein>
<evidence type="ECO:0000256" key="6">
    <source>
        <dbReference type="SAM" id="Phobius"/>
    </source>
</evidence>
<dbReference type="AlphaFoldDB" id="A0A5A8CX07"/>
<feature type="region of interest" description="Disordered" evidence="5">
    <location>
        <begin position="807"/>
        <end position="860"/>
    </location>
</feature>
<feature type="compositionally biased region" description="Low complexity" evidence="5">
    <location>
        <begin position="353"/>
        <end position="407"/>
    </location>
</feature>
<feature type="transmembrane region" description="Helical" evidence="6">
    <location>
        <begin position="200"/>
        <end position="219"/>
    </location>
</feature>
<feature type="region of interest" description="Disordered" evidence="5">
    <location>
        <begin position="690"/>
        <end position="709"/>
    </location>
</feature>
<gene>
    <name evidence="8" type="ORF">FNF29_01144</name>
</gene>
<comment type="caution">
    <text evidence="8">The sequence shown here is derived from an EMBL/GenBank/DDBJ whole genome shotgun (WGS) entry which is preliminary data.</text>
</comment>
<keyword evidence="4 6" id="KW-0472">Membrane</keyword>
<evidence type="ECO:0000256" key="1">
    <source>
        <dbReference type="ARBA" id="ARBA00004141"/>
    </source>
</evidence>
<evidence type="ECO:0000313" key="8">
    <source>
        <dbReference type="EMBL" id="KAA0156351.1"/>
    </source>
</evidence>
<dbReference type="GO" id="GO:0016020">
    <property type="term" value="C:membrane"/>
    <property type="evidence" value="ECO:0007669"/>
    <property type="project" value="UniProtKB-SubCell"/>
</dbReference>
<keyword evidence="2 6" id="KW-0812">Transmembrane</keyword>
<proteinExistence type="predicted"/>
<keyword evidence="3 6" id="KW-1133">Transmembrane helix</keyword>
<evidence type="ECO:0000259" key="7">
    <source>
        <dbReference type="Pfam" id="PF00916"/>
    </source>
</evidence>